<dbReference type="Proteomes" id="UP001378960">
    <property type="component" value="Unassembled WGS sequence"/>
</dbReference>
<dbReference type="GO" id="GO:0071949">
    <property type="term" value="F:FAD binding"/>
    <property type="evidence" value="ECO:0007669"/>
    <property type="project" value="TreeGrafter"/>
</dbReference>
<feature type="domain" description="MTHFR SAM-binding regulatory" evidence="9">
    <location>
        <begin position="389"/>
        <end position="637"/>
    </location>
</feature>
<dbReference type="InterPro" id="IPR003171">
    <property type="entry name" value="Mehydrof_redctse-like"/>
</dbReference>
<keyword evidence="11" id="KW-1185">Reference proteome</keyword>
<evidence type="ECO:0000313" key="11">
    <source>
        <dbReference type="Proteomes" id="UP001378960"/>
    </source>
</evidence>
<keyword evidence="4" id="KW-0285">Flavoprotein</keyword>
<dbReference type="GO" id="GO:0004489">
    <property type="term" value="F:methylenetetrahydrofolate reductase [NAD(P)H] activity"/>
    <property type="evidence" value="ECO:0007669"/>
    <property type="project" value="InterPro"/>
</dbReference>
<evidence type="ECO:0000256" key="8">
    <source>
        <dbReference type="RuleBase" id="RU004254"/>
    </source>
</evidence>
<dbReference type="InterPro" id="IPR053806">
    <property type="entry name" value="MTHFR_C"/>
</dbReference>
<dbReference type="GO" id="GO:0035999">
    <property type="term" value="P:tetrahydrofolate interconversion"/>
    <property type="evidence" value="ECO:0007669"/>
    <property type="project" value="TreeGrafter"/>
</dbReference>
<dbReference type="GO" id="GO:0009086">
    <property type="term" value="P:methionine biosynthetic process"/>
    <property type="evidence" value="ECO:0007669"/>
    <property type="project" value="TreeGrafter"/>
</dbReference>
<dbReference type="FunFam" id="3.20.20.220:FF:000002">
    <property type="entry name" value="Methylenetetrahydrofolate reductase"/>
    <property type="match status" value="1"/>
</dbReference>
<dbReference type="CDD" id="cd00537">
    <property type="entry name" value="MTHFR"/>
    <property type="match status" value="1"/>
</dbReference>
<evidence type="ECO:0000256" key="2">
    <source>
        <dbReference type="ARBA" id="ARBA00004777"/>
    </source>
</evidence>
<evidence type="ECO:0000256" key="3">
    <source>
        <dbReference type="ARBA" id="ARBA00006743"/>
    </source>
</evidence>
<dbReference type="NCBIfam" id="TIGR00677">
    <property type="entry name" value="fadh2_euk"/>
    <property type="match status" value="1"/>
</dbReference>
<comment type="pathway">
    <text evidence="2 8">One-carbon metabolism; tetrahydrofolate interconversion.</text>
</comment>
<dbReference type="SUPFAM" id="SSF51730">
    <property type="entry name" value="FAD-linked oxidoreductase"/>
    <property type="match status" value="1"/>
</dbReference>
<organism evidence="10 11">
    <name type="scientific">Pichia kluyveri</name>
    <name type="common">Yeast</name>
    <dbReference type="NCBI Taxonomy" id="36015"/>
    <lineage>
        <taxon>Eukaryota</taxon>
        <taxon>Fungi</taxon>
        <taxon>Dikarya</taxon>
        <taxon>Ascomycota</taxon>
        <taxon>Saccharomycotina</taxon>
        <taxon>Pichiomycetes</taxon>
        <taxon>Pichiales</taxon>
        <taxon>Pichiaceae</taxon>
        <taxon>Pichia</taxon>
    </lineage>
</organism>
<evidence type="ECO:0000256" key="5">
    <source>
        <dbReference type="ARBA" id="ARBA00022827"/>
    </source>
</evidence>
<keyword evidence="7" id="KW-0560">Oxidoreductase</keyword>
<evidence type="ECO:0000256" key="7">
    <source>
        <dbReference type="ARBA" id="ARBA00023002"/>
    </source>
</evidence>
<dbReference type="EMBL" id="BTGB01000009">
    <property type="protein sequence ID" value="GMM48607.1"/>
    <property type="molecule type" value="Genomic_DNA"/>
</dbReference>
<evidence type="ECO:0000313" key="10">
    <source>
        <dbReference type="EMBL" id="GMM48607.1"/>
    </source>
</evidence>
<comment type="cofactor">
    <cofactor evidence="1">
        <name>FAD</name>
        <dbReference type="ChEBI" id="CHEBI:57692"/>
    </cofactor>
</comment>
<protein>
    <submittedName>
        <fullName evidence="10">Methylenetetrahydrofolate reductase (NAD(P)H)</fullName>
    </submittedName>
</protein>
<sequence>MSVKITEKIASLGEDEPFFSLEFFPPKTESGMRNLYARLGRMSLLGPLFVTVTWGAGGTTSEKTTDLAVTCQKDLGLTTCLHLTCTNTPVSVIDDALKKAKESGIKNILALRGDPARDSSASHGAGDFKYAVDLVRYIRKEYGDYFCIGVAGYPEGHADGSFEELQQNIKKDLPYLVEKITAGADFIITQLFFEVEKFIEYDSLVRSQAELKDIPIIPGLLPINGYNIFQRASKLSHASIPKAILDKFPDEIQNDDDAVKDIGVDVLVEMIDKIYERTDNRVKGIHFYTLNLEKSIAQIVNKSKYLSKVVAKKELELSNDEADSSDDEIDDAVTDAKRAAYASRFNTTNKVISDLKSENGVHNVKMNHSSSSQLQKLISISSGQGVLGKDATWDDFPNGRFGDSRSPAYGEIDGYGPSLKVTSNQAYELWGYPTTKKDISKLFINYLLKKLNCLPWSELSLSPETALIQEELINLNEKSYFTVASQPAVNCTSSKDKILGWGPSNGFIYQKAFVEMFVSKDDWDSKLLPKLNAAGKSVSYYYSDSSNHFNTNLPHNASNCVTWGVFPNREILQTTIIEEESFKAWTEEAFEIWKEWKMLYKKDSDSAKLIDSILNSYYLVTVIHHEYPNESALWDLLLED</sequence>
<dbReference type="Pfam" id="PF02219">
    <property type="entry name" value="MTHFR"/>
    <property type="match status" value="1"/>
</dbReference>
<evidence type="ECO:0000256" key="4">
    <source>
        <dbReference type="ARBA" id="ARBA00022630"/>
    </source>
</evidence>
<name>A0AAV5RCC7_PICKL</name>
<accession>A0AAV5RCC7</accession>
<dbReference type="PANTHER" id="PTHR45754:SF1">
    <property type="entry name" value="METHYLENETETRAHYDROFOLATE REDUCTASE 1"/>
    <property type="match status" value="1"/>
</dbReference>
<dbReference type="AlphaFoldDB" id="A0AAV5RCC7"/>
<dbReference type="PANTHER" id="PTHR45754">
    <property type="entry name" value="METHYLENETETRAHYDROFOLATE REDUCTASE"/>
    <property type="match status" value="1"/>
</dbReference>
<dbReference type="InterPro" id="IPR004621">
    <property type="entry name" value="Fadh2_euk"/>
</dbReference>
<evidence type="ECO:0000256" key="6">
    <source>
        <dbReference type="ARBA" id="ARBA00022857"/>
    </source>
</evidence>
<keyword evidence="6" id="KW-0521">NADP</keyword>
<reference evidence="10 11" key="1">
    <citation type="journal article" date="2023" name="Elife">
        <title>Identification of key yeast species and microbe-microbe interactions impacting larval growth of Drosophila in the wild.</title>
        <authorList>
            <person name="Mure A."/>
            <person name="Sugiura Y."/>
            <person name="Maeda R."/>
            <person name="Honda K."/>
            <person name="Sakurai N."/>
            <person name="Takahashi Y."/>
            <person name="Watada M."/>
            <person name="Katoh T."/>
            <person name="Gotoh A."/>
            <person name="Gotoh Y."/>
            <person name="Taniguchi I."/>
            <person name="Nakamura K."/>
            <person name="Hayashi T."/>
            <person name="Katayama T."/>
            <person name="Uemura T."/>
            <person name="Hattori Y."/>
        </authorList>
    </citation>
    <scope>NUCLEOTIDE SEQUENCE [LARGE SCALE GENOMIC DNA]</scope>
    <source>
        <strain evidence="10 11">PK-24</strain>
    </source>
</reference>
<evidence type="ECO:0000256" key="1">
    <source>
        <dbReference type="ARBA" id="ARBA00001974"/>
    </source>
</evidence>
<gene>
    <name evidence="10" type="ORF">DAPK24_052050</name>
</gene>
<dbReference type="Pfam" id="PF21895">
    <property type="entry name" value="MTHFR_C"/>
    <property type="match status" value="1"/>
</dbReference>
<proteinExistence type="inferred from homology"/>
<keyword evidence="5" id="KW-0274">FAD</keyword>
<comment type="caution">
    <text evidence="10">The sequence shown here is derived from an EMBL/GenBank/DDBJ whole genome shotgun (WGS) entry which is preliminary data.</text>
</comment>
<evidence type="ECO:0000259" key="9">
    <source>
        <dbReference type="Pfam" id="PF21895"/>
    </source>
</evidence>
<comment type="similarity">
    <text evidence="3">Belongs to the methylenetetrahydrofolate reductase family.</text>
</comment>
<dbReference type="Gene3D" id="3.20.20.220">
    <property type="match status" value="1"/>
</dbReference>
<dbReference type="GO" id="GO:0005829">
    <property type="term" value="C:cytosol"/>
    <property type="evidence" value="ECO:0007669"/>
    <property type="project" value="TreeGrafter"/>
</dbReference>
<dbReference type="InterPro" id="IPR029041">
    <property type="entry name" value="FAD-linked_oxidoreductase-like"/>
</dbReference>